<dbReference type="PANTHER" id="PTHR44591:SF3">
    <property type="entry name" value="RESPONSE REGULATORY DOMAIN-CONTAINING PROTEIN"/>
    <property type="match status" value="1"/>
</dbReference>
<accession>A0A0B0EG05</accession>
<gene>
    <name evidence="4" type="primary">atoC_5</name>
    <name evidence="4" type="ORF">SCABRO_02193</name>
</gene>
<dbReference type="PANTHER" id="PTHR44591">
    <property type="entry name" value="STRESS RESPONSE REGULATOR PROTEIN 1"/>
    <property type="match status" value="1"/>
</dbReference>
<dbReference type="CDD" id="cd17534">
    <property type="entry name" value="REC_DC-like"/>
    <property type="match status" value="1"/>
</dbReference>
<keyword evidence="1 2" id="KW-0597">Phosphoprotein</keyword>
<dbReference type="SUPFAM" id="SSF52172">
    <property type="entry name" value="CheY-like"/>
    <property type="match status" value="1"/>
</dbReference>
<sequence length="167" mass="19152">MTKTRIMIVEDEWMIAEEIRMVLQSMKYEVTSMSSSGEEAVQNAEKDKPDLVLMDIVLEGEMDGIGAANEIRSRFNIPVIYLTAYTDDKILERASITEPFGYIVKPFVNEDLKISIEIAMYKHRMEKERKRFIEELQGALPKITSLSGLLPVCPSCKRIRDSDGNWK</sequence>
<dbReference type="SMART" id="SM00448">
    <property type="entry name" value="REC"/>
    <property type="match status" value="1"/>
</dbReference>
<comment type="caution">
    <text evidence="4">The sequence shown here is derived from an EMBL/GenBank/DDBJ whole genome shotgun (WGS) entry which is preliminary data.</text>
</comment>
<proteinExistence type="predicted"/>
<dbReference type="Proteomes" id="UP000030652">
    <property type="component" value="Unassembled WGS sequence"/>
</dbReference>
<evidence type="ECO:0000256" key="1">
    <source>
        <dbReference type="ARBA" id="ARBA00022553"/>
    </source>
</evidence>
<dbReference type="EMBL" id="JRYO01000154">
    <property type="protein sequence ID" value="KHE92022.1"/>
    <property type="molecule type" value="Genomic_DNA"/>
</dbReference>
<dbReference type="Pfam" id="PF00072">
    <property type="entry name" value="Response_reg"/>
    <property type="match status" value="1"/>
</dbReference>
<dbReference type="InterPro" id="IPR011006">
    <property type="entry name" value="CheY-like_superfamily"/>
</dbReference>
<feature type="modified residue" description="4-aspartylphosphate" evidence="2">
    <location>
        <position position="55"/>
    </location>
</feature>
<evidence type="ECO:0000313" key="5">
    <source>
        <dbReference type="Proteomes" id="UP000030652"/>
    </source>
</evidence>
<dbReference type="GO" id="GO:0000160">
    <property type="term" value="P:phosphorelay signal transduction system"/>
    <property type="evidence" value="ECO:0007669"/>
    <property type="project" value="InterPro"/>
</dbReference>
<evidence type="ECO:0000313" key="4">
    <source>
        <dbReference type="EMBL" id="KHE92022.1"/>
    </source>
</evidence>
<dbReference type="InterPro" id="IPR050595">
    <property type="entry name" value="Bact_response_regulator"/>
</dbReference>
<evidence type="ECO:0000256" key="2">
    <source>
        <dbReference type="PROSITE-ProRule" id="PRU00169"/>
    </source>
</evidence>
<organism evidence="4 5">
    <name type="scientific">Candidatus Scalindua brodae</name>
    <dbReference type="NCBI Taxonomy" id="237368"/>
    <lineage>
        <taxon>Bacteria</taxon>
        <taxon>Pseudomonadati</taxon>
        <taxon>Planctomycetota</taxon>
        <taxon>Candidatus Brocadiia</taxon>
        <taxon>Candidatus Brocadiales</taxon>
        <taxon>Candidatus Scalinduaceae</taxon>
        <taxon>Candidatus Scalindua</taxon>
    </lineage>
</organism>
<dbReference type="eggNOG" id="COG0745">
    <property type="taxonomic scope" value="Bacteria"/>
</dbReference>
<dbReference type="Gene3D" id="3.40.50.2300">
    <property type="match status" value="1"/>
</dbReference>
<protein>
    <submittedName>
        <fullName evidence="4">Sigma 54 response regulator</fullName>
    </submittedName>
</protein>
<name>A0A0B0EG05_9BACT</name>
<dbReference type="PROSITE" id="PS50110">
    <property type="entry name" value="RESPONSE_REGULATORY"/>
    <property type="match status" value="1"/>
</dbReference>
<dbReference type="AlphaFoldDB" id="A0A0B0EG05"/>
<feature type="domain" description="Response regulatory" evidence="3">
    <location>
        <begin position="5"/>
        <end position="120"/>
    </location>
</feature>
<dbReference type="InterPro" id="IPR001789">
    <property type="entry name" value="Sig_transdc_resp-reg_receiver"/>
</dbReference>
<evidence type="ECO:0000259" key="3">
    <source>
        <dbReference type="PROSITE" id="PS50110"/>
    </source>
</evidence>
<reference evidence="4 5" key="1">
    <citation type="submission" date="2014-10" db="EMBL/GenBank/DDBJ databases">
        <title>Draft genome of anammox bacterium scalindua brodae, obtained using differential coverage binning of sequence data from two enrichment reactors.</title>
        <authorList>
            <person name="Speth D.R."/>
            <person name="Russ L."/>
            <person name="Kartal B."/>
            <person name="Op den Camp H.J."/>
            <person name="Dutilh B.E."/>
            <person name="Jetten M.S."/>
        </authorList>
    </citation>
    <scope>NUCLEOTIDE SEQUENCE [LARGE SCALE GENOMIC DNA]</scope>
    <source>
        <strain evidence="4">RU1</strain>
    </source>
</reference>